<dbReference type="InterPro" id="IPR051120">
    <property type="entry name" value="ABC_AA/LPS_Transport"/>
</dbReference>
<dbReference type="InterPro" id="IPR003439">
    <property type="entry name" value="ABC_transporter-like_ATP-bd"/>
</dbReference>
<keyword evidence="6" id="KW-1185">Reference proteome</keyword>
<accession>A0A1L3SUQ3</accession>
<dbReference type="GO" id="GO:0015808">
    <property type="term" value="P:L-alanine transport"/>
    <property type="evidence" value="ECO:0007669"/>
    <property type="project" value="TreeGrafter"/>
</dbReference>
<dbReference type="PROSITE" id="PS50893">
    <property type="entry name" value="ABC_TRANSPORTER_2"/>
    <property type="match status" value="1"/>
</dbReference>
<gene>
    <name evidence="5" type="ORF">BSQ44_18525</name>
</gene>
<dbReference type="GO" id="GO:0015192">
    <property type="term" value="F:L-phenylalanine transmembrane transporter activity"/>
    <property type="evidence" value="ECO:0007669"/>
    <property type="project" value="TreeGrafter"/>
</dbReference>
<dbReference type="RefSeq" id="WP_072606610.1">
    <property type="nucleotide sequence ID" value="NZ_CP018171.1"/>
</dbReference>
<dbReference type="GO" id="GO:0005886">
    <property type="term" value="C:plasma membrane"/>
    <property type="evidence" value="ECO:0007669"/>
    <property type="project" value="TreeGrafter"/>
</dbReference>
<dbReference type="GO" id="GO:0015188">
    <property type="term" value="F:L-isoleucine transmembrane transporter activity"/>
    <property type="evidence" value="ECO:0007669"/>
    <property type="project" value="TreeGrafter"/>
</dbReference>
<evidence type="ECO:0000259" key="4">
    <source>
        <dbReference type="PROSITE" id="PS50893"/>
    </source>
</evidence>
<dbReference type="AlphaFoldDB" id="A0A1L3SUQ3"/>
<dbReference type="GO" id="GO:0005304">
    <property type="term" value="F:L-valine transmembrane transporter activity"/>
    <property type="evidence" value="ECO:0007669"/>
    <property type="project" value="TreeGrafter"/>
</dbReference>
<evidence type="ECO:0000313" key="6">
    <source>
        <dbReference type="Proteomes" id="UP000182840"/>
    </source>
</evidence>
<evidence type="ECO:0000313" key="5">
    <source>
        <dbReference type="EMBL" id="APH73139.1"/>
    </source>
</evidence>
<reference evidence="6" key="1">
    <citation type="submission" date="2016-11" db="EMBL/GenBank/DDBJ databases">
        <title>Mesorhizobium oceanicum sp. nov., isolated from deep seawater in South China Sea.</title>
        <authorList>
            <person name="Fu G.-Y."/>
        </authorList>
    </citation>
    <scope>NUCLEOTIDE SEQUENCE [LARGE SCALE GENOMIC DNA]</scope>
    <source>
        <strain evidence="6">B7</strain>
    </source>
</reference>
<dbReference type="STRING" id="1670800.BSQ44_18525"/>
<dbReference type="Gene3D" id="3.40.50.300">
    <property type="entry name" value="P-loop containing nucleotide triphosphate hydrolases"/>
    <property type="match status" value="1"/>
</dbReference>
<keyword evidence="1" id="KW-0813">Transport</keyword>
<sequence length="242" mass="26143">MALLVVEGVSKSFGALKAVDDVSFTVEAGEIFGLAGPNGSGKSTLFNILTGIPFGPDRGRISFDGVEIHAMSGHRIARLGLARSFQRETSFESLSVWENAVLGAAYGHGSGSGDDTVAEALTFVGLDREHWGRPSNELSVYDRKALMLAAALAMQPRMLLLDEPAAGLTKPEVDAFILLVRRIAERGITIVLTEHILTFLMSLSQRLLVLNQGQILTLGLPDEVMRDPRVVEAYLGSRRHDS</sequence>
<dbReference type="SMART" id="SM00382">
    <property type="entry name" value="AAA"/>
    <property type="match status" value="1"/>
</dbReference>
<dbReference type="PANTHER" id="PTHR45772:SF7">
    <property type="entry name" value="AMINO ACID ABC TRANSPORTER ATP-BINDING PROTEIN"/>
    <property type="match status" value="1"/>
</dbReference>
<dbReference type="GO" id="GO:0005524">
    <property type="term" value="F:ATP binding"/>
    <property type="evidence" value="ECO:0007669"/>
    <property type="project" value="UniProtKB-KW"/>
</dbReference>
<dbReference type="Pfam" id="PF12399">
    <property type="entry name" value="BCA_ABC_TP_C"/>
    <property type="match status" value="1"/>
</dbReference>
<name>A0A1L3SUQ3_9HYPH</name>
<dbReference type="InterPro" id="IPR027417">
    <property type="entry name" value="P-loop_NTPase"/>
</dbReference>
<proteinExistence type="predicted"/>
<dbReference type="SUPFAM" id="SSF52540">
    <property type="entry name" value="P-loop containing nucleoside triphosphate hydrolases"/>
    <property type="match status" value="1"/>
</dbReference>
<keyword evidence="3 5" id="KW-0067">ATP-binding</keyword>
<protein>
    <submittedName>
        <fullName evidence="5">ABC transporter ATP-binding protein</fullName>
    </submittedName>
</protein>
<dbReference type="Pfam" id="PF00005">
    <property type="entry name" value="ABC_tran"/>
    <property type="match status" value="1"/>
</dbReference>
<dbReference type="GO" id="GO:0016887">
    <property type="term" value="F:ATP hydrolysis activity"/>
    <property type="evidence" value="ECO:0007669"/>
    <property type="project" value="InterPro"/>
</dbReference>
<dbReference type="EMBL" id="CP018171">
    <property type="protein sequence ID" value="APH73139.1"/>
    <property type="molecule type" value="Genomic_DNA"/>
</dbReference>
<dbReference type="OrthoDB" id="9779872at2"/>
<evidence type="ECO:0000256" key="1">
    <source>
        <dbReference type="ARBA" id="ARBA00022448"/>
    </source>
</evidence>
<organism evidence="5 6">
    <name type="scientific">Aquibium oceanicum</name>
    <dbReference type="NCBI Taxonomy" id="1670800"/>
    <lineage>
        <taxon>Bacteria</taxon>
        <taxon>Pseudomonadati</taxon>
        <taxon>Pseudomonadota</taxon>
        <taxon>Alphaproteobacteria</taxon>
        <taxon>Hyphomicrobiales</taxon>
        <taxon>Phyllobacteriaceae</taxon>
        <taxon>Aquibium</taxon>
    </lineage>
</organism>
<dbReference type="Proteomes" id="UP000182840">
    <property type="component" value="Chromosome"/>
</dbReference>
<dbReference type="GO" id="GO:1903806">
    <property type="term" value="P:L-isoleucine import across plasma membrane"/>
    <property type="evidence" value="ECO:0007669"/>
    <property type="project" value="TreeGrafter"/>
</dbReference>
<dbReference type="InterPro" id="IPR032823">
    <property type="entry name" value="BCA_ABC_TP_C"/>
</dbReference>
<dbReference type="GO" id="GO:0042941">
    <property type="term" value="P:D-alanine transmembrane transport"/>
    <property type="evidence" value="ECO:0007669"/>
    <property type="project" value="TreeGrafter"/>
</dbReference>
<dbReference type="KEGG" id="meso:BSQ44_18525"/>
<dbReference type="PANTHER" id="PTHR45772">
    <property type="entry name" value="CONSERVED COMPONENT OF ABC TRANSPORTER FOR NATURAL AMINO ACIDS-RELATED"/>
    <property type="match status" value="1"/>
</dbReference>
<dbReference type="InterPro" id="IPR003593">
    <property type="entry name" value="AAA+_ATPase"/>
</dbReference>
<evidence type="ECO:0000256" key="3">
    <source>
        <dbReference type="ARBA" id="ARBA00022840"/>
    </source>
</evidence>
<dbReference type="GO" id="GO:1903805">
    <property type="term" value="P:L-valine import across plasma membrane"/>
    <property type="evidence" value="ECO:0007669"/>
    <property type="project" value="TreeGrafter"/>
</dbReference>
<evidence type="ECO:0000256" key="2">
    <source>
        <dbReference type="ARBA" id="ARBA00022741"/>
    </source>
</evidence>
<keyword evidence="2" id="KW-0547">Nucleotide-binding</keyword>
<feature type="domain" description="ABC transporter" evidence="4">
    <location>
        <begin position="4"/>
        <end position="237"/>
    </location>
</feature>